<feature type="region of interest" description="Disordered" evidence="1">
    <location>
        <begin position="64"/>
        <end position="84"/>
    </location>
</feature>
<dbReference type="RefSeq" id="WP_387348176.1">
    <property type="nucleotide sequence ID" value="NZ_JBIAXI010000049.1"/>
</dbReference>
<accession>A0ABW6VLC7</accession>
<protein>
    <recommendedName>
        <fullName evidence="4">DUF4355 domain-containing protein</fullName>
    </recommendedName>
</protein>
<dbReference type="EMBL" id="JBIAXI010000049">
    <property type="protein sequence ID" value="MFF4779417.1"/>
    <property type="molecule type" value="Genomic_DNA"/>
</dbReference>
<comment type="caution">
    <text evidence="2">The sequence shown here is derived from an EMBL/GenBank/DDBJ whole genome shotgun (WGS) entry which is preliminary data.</text>
</comment>
<evidence type="ECO:0008006" key="4">
    <source>
        <dbReference type="Google" id="ProtNLM"/>
    </source>
</evidence>
<name>A0ABW6VLC7_MICFU</name>
<gene>
    <name evidence="2" type="ORF">ACFY05_42040</name>
</gene>
<dbReference type="Proteomes" id="UP001602119">
    <property type="component" value="Unassembled WGS sequence"/>
</dbReference>
<feature type="region of interest" description="Disordered" evidence="1">
    <location>
        <begin position="1"/>
        <end position="33"/>
    </location>
</feature>
<evidence type="ECO:0000313" key="2">
    <source>
        <dbReference type="EMBL" id="MFF4779417.1"/>
    </source>
</evidence>
<evidence type="ECO:0000256" key="1">
    <source>
        <dbReference type="SAM" id="MobiDB-lite"/>
    </source>
</evidence>
<keyword evidence="3" id="KW-1185">Reference proteome</keyword>
<evidence type="ECO:0000313" key="3">
    <source>
        <dbReference type="Proteomes" id="UP001602119"/>
    </source>
</evidence>
<organism evidence="2 3">
    <name type="scientific">Microtetraspora fusca</name>
    <dbReference type="NCBI Taxonomy" id="1997"/>
    <lineage>
        <taxon>Bacteria</taxon>
        <taxon>Bacillati</taxon>
        <taxon>Actinomycetota</taxon>
        <taxon>Actinomycetes</taxon>
        <taxon>Streptosporangiales</taxon>
        <taxon>Streptosporangiaceae</taxon>
        <taxon>Microtetraspora</taxon>
    </lineage>
</organism>
<proteinExistence type="predicted"/>
<feature type="region of interest" description="Disordered" evidence="1">
    <location>
        <begin position="159"/>
        <end position="180"/>
    </location>
</feature>
<sequence length="180" mass="19641">MTMPVEGQPQPTHPVEGAPQEPAQAPETTPAEEIDWKAKAREWEKRAKENKTAADKLAEIEEANKTEAQKLTERATKAEERATEAEARALRREVALEHRLGKDDAALLDAITDEDAMRRLAERLAQQQKAAETTVGAYVPGMGKSPAAPNLDAQIAEAEAKGDTKTAVALKTRKLTQPQN</sequence>
<reference evidence="2 3" key="1">
    <citation type="submission" date="2024-10" db="EMBL/GenBank/DDBJ databases">
        <title>The Natural Products Discovery Center: Release of the First 8490 Sequenced Strains for Exploring Actinobacteria Biosynthetic Diversity.</title>
        <authorList>
            <person name="Kalkreuter E."/>
            <person name="Kautsar S.A."/>
            <person name="Yang D."/>
            <person name="Bader C.D."/>
            <person name="Teijaro C.N."/>
            <person name="Fluegel L."/>
            <person name="Davis C.M."/>
            <person name="Simpson J.R."/>
            <person name="Lauterbach L."/>
            <person name="Steele A.D."/>
            <person name="Gui C."/>
            <person name="Meng S."/>
            <person name="Li G."/>
            <person name="Viehrig K."/>
            <person name="Ye F."/>
            <person name="Su P."/>
            <person name="Kiefer A.F."/>
            <person name="Nichols A."/>
            <person name="Cepeda A.J."/>
            <person name="Yan W."/>
            <person name="Fan B."/>
            <person name="Jiang Y."/>
            <person name="Adhikari A."/>
            <person name="Zheng C.-J."/>
            <person name="Schuster L."/>
            <person name="Cowan T.M."/>
            <person name="Smanski M.J."/>
            <person name="Chevrette M.G."/>
            <person name="De Carvalho L.P.S."/>
            <person name="Shen B."/>
        </authorList>
    </citation>
    <scope>NUCLEOTIDE SEQUENCE [LARGE SCALE GENOMIC DNA]</scope>
    <source>
        <strain evidence="2 3">NPDC001281</strain>
    </source>
</reference>